<evidence type="ECO:0000313" key="3">
    <source>
        <dbReference type="EMBL" id="GFT65423.1"/>
    </source>
</evidence>
<dbReference type="Proteomes" id="UP000887013">
    <property type="component" value="Unassembled WGS sequence"/>
</dbReference>
<evidence type="ECO:0008006" key="5">
    <source>
        <dbReference type="Google" id="ProtNLM"/>
    </source>
</evidence>
<keyword evidence="1" id="KW-0193">Cuticle</keyword>
<dbReference type="PANTHER" id="PTHR10380">
    <property type="entry name" value="CUTICLE PROTEIN"/>
    <property type="match status" value="1"/>
</dbReference>
<dbReference type="OrthoDB" id="6429580at2759"/>
<dbReference type="GO" id="GO:0008010">
    <property type="term" value="F:structural constituent of chitin-based larval cuticle"/>
    <property type="evidence" value="ECO:0007669"/>
    <property type="project" value="TreeGrafter"/>
</dbReference>
<organism evidence="3 4">
    <name type="scientific">Nephila pilipes</name>
    <name type="common">Giant wood spider</name>
    <name type="synonym">Nephila maculata</name>
    <dbReference type="NCBI Taxonomy" id="299642"/>
    <lineage>
        <taxon>Eukaryota</taxon>
        <taxon>Metazoa</taxon>
        <taxon>Ecdysozoa</taxon>
        <taxon>Arthropoda</taxon>
        <taxon>Chelicerata</taxon>
        <taxon>Arachnida</taxon>
        <taxon>Araneae</taxon>
        <taxon>Araneomorphae</taxon>
        <taxon>Entelegynae</taxon>
        <taxon>Araneoidea</taxon>
        <taxon>Nephilidae</taxon>
        <taxon>Nephila</taxon>
    </lineage>
</organism>
<keyword evidence="2" id="KW-0732">Signal</keyword>
<sequence>MAIFQVAATTIALLHCVVARGYGPGSGGLGGISGSISGGIGGFGGGFGGNGGLGGYDASMSGGYGDFSGSYNGMVGFGGSGMGQSQNQPKPFNMGYQNSLDDGSITFRTEQGDASGNVRGSYGYRDAQGLYRTVEYSAGAAGFQASIKTNEPGTDGKENPADVQMNVEKTPAGIQEKYNRQAARVGGGIRGSGSGGFGGFGGMGGIGGIRSEGMSGIGGILSGGMGGIGGSGSSSVIFRGGMGVRSGKSGY</sequence>
<dbReference type="AlphaFoldDB" id="A0A8X6PHR6"/>
<evidence type="ECO:0000256" key="2">
    <source>
        <dbReference type="SAM" id="SignalP"/>
    </source>
</evidence>
<proteinExistence type="predicted"/>
<keyword evidence="4" id="KW-1185">Reference proteome</keyword>
<dbReference type="PROSITE" id="PS51155">
    <property type="entry name" value="CHIT_BIND_RR_2"/>
    <property type="match status" value="1"/>
</dbReference>
<evidence type="ECO:0000313" key="4">
    <source>
        <dbReference type="Proteomes" id="UP000887013"/>
    </source>
</evidence>
<feature type="signal peptide" evidence="2">
    <location>
        <begin position="1"/>
        <end position="19"/>
    </location>
</feature>
<dbReference type="InterPro" id="IPR000618">
    <property type="entry name" value="Insect_cuticle"/>
</dbReference>
<dbReference type="InterPro" id="IPR050468">
    <property type="entry name" value="Cuticle_Struct_Prot"/>
</dbReference>
<comment type="caution">
    <text evidence="3">The sequence shown here is derived from an EMBL/GenBank/DDBJ whole genome shotgun (WGS) entry which is preliminary data.</text>
</comment>
<reference evidence="3" key="1">
    <citation type="submission" date="2020-08" db="EMBL/GenBank/DDBJ databases">
        <title>Multicomponent nature underlies the extraordinary mechanical properties of spider dragline silk.</title>
        <authorList>
            <person name="Kono N."/>
            <person name="Nakamura H."/>
            <person name="Mori M."/>
            <person name="Yoshida Y."/>
            <person name="Ohtoshi R."/>
            <person name="Malay A.D."/>
            <person name="Moran D.A.P."/>
            <person name="Tomita M."/>
            <person name="Numata K."/>
            <person name="Arakawa K."/>
        </authorList>
    </citation>
    <scope>NUCLEOTIDE SEQUENCE</scope>
</reference>
<gene>
    <name evidence="3" type="primary">NCL1_38302</name>
    <name evidence="3" type="ORF">NPIL_262631</name>
</gene>
<name>A0A8X6PHR6_NEPPI</name>
<accession>A0A8X6PHR6</accession>
<protein>
    <recommendedName>
        <fullName evidence="5">Cuticular protein</fullName>
    </recommendedName>
</protein>
<dbReference type="Pfam" id="PF00379">
    <property type="entry name" value="Chitin_bind_4"/>
    <property type="match status" value="1"/>
</dbReference>
<feature type="chain" id="PRO_5036495275" description="Cuticular protein" evidence="2">
    <location>
        <begin position="20"/>
        <end position="251"/>
    </location>
</feature>
<evidence type="ECO:0000256" key="1">
    <source>
        <dbReference type="PROSITE-ProRule" id="PRU00497"/>
    </source>
</evidence>
<dbReference type="EMBL" id="BMAW01068642">
    <property type="protein sequence ID" value="GFT65423.1"/>
    <property type="molecule type" value="Genomic_DNA"/>
</dbReference>
<dbReference type="GO" id="GO:0062129">
    <property type="term" value="C:chitin-based extracellular matrix"/>
    <property type="evidence" value="ECO:0007669"/>
    <property type="project" value="TreeGrafter"/>
</dbReference>
<dbReference type="PANTHER" id="PTHR10380:SF235">
    <property type="entry name" value="CUTICULAR PROTEIN 73D, ISOFORM B"/>
    <property type="match status" value="1"/>
</dbReference>